<feature type="transmembrane region" description="Helical" evidence="4">
    <location>
        <begin position="21"/>
        <end position="40"/>
    </location>
</feature>
<dbReference type="SMART" id="SM00028">
    <property type="entry name" value="TPR"/>
    <property type="match status" value="1"/>
</dbReference>
<keyword evidence="1" id="KW-0677">Repeat</keyword>
<dbReference type="AlphaFoldDB" id="A0A841HW41"/>
<feature type="transmembrane region" description="Helical" evidence="4">
    <location>
        <begin position="326"/>
        <end position="345"/>
    </location>
</feature>
<organism evidence="5 6">
    <name type="scientific">Povalibacter uvarum</name>
    <dbReference type="NCBI Taxonomy" id="732238"/>
    <lineage>
        <taxon>Bacteria</taxon>
        <taxon>Pseudomonadati</taxon>
        <taxon>Pseudomonadota</taxon>
        <taxon>Gammaproteobacteria</taxon>
        <taxon>Steroidobacterales</taxon>
        <taxon>Steroidobacteraceae</taxon>
        <taxon>Povalibacter</taxon>
    </lineage>
</organism>
<feature type="transmembrane region" description="Helical" evidence="4">
    <location>
        <begin position="151"/>
        <end position="172"/>
    </location>
</feature>
<dbReference type="PANTHER" id="PTHR44227:SF3">
    <property type="entry name" value="PROTEIN O-MANNOSYL-TRANSFERASE TMTC4"/>
    <property type="match status" value="1"/>
</dbReference>
<gene>
    <name evidence="5" type="ORF">HNQ60_005342</name>
</gene>
<keyword evidence="4" id="KW-0812">Transmembrane</keyword>
<dbReference type="SUPFAM" id="SSF48439">
    <property type="entry name" value="Protein prenylyltransferase"/>
    <property type="match status" value="1"/>
</dbReference>
<keyword evidence="2 3" id="KW-0802">TPR repeat</keyword>
<evidence type="ECO:0000313" key="5">
    <source>
        <dbReference type="EMBL" id="MBB6096420.1"/>
    </source>
</evidence>
<sequence>MRSVLPLRTDPIAASTPTATSWLWVGLWLLPALVVVLVWLPSLSAGFQFDDWNVIVHEPKVHSLAAWWASMPGIRPLLKLSYAAHYAMGPDPIVFRVFNMGIHALSAMLVFWLLQVRGVRAGLTPSHAMLAGLLAALIFAIHPVQTEAVTYISGRSSSLSAFFCLVALWCWVRGDSSGQGSSLPRKRESILWSFASCAAFIAAVACKETALILPLALWLYSADGHAFRRLMPLFALVAVLLLLAASLPRYRDLLDVSLQTRSITENLLTQSRAVLYLAGQLIRPWNMNADPELTVITQVDATSLLLCSGWSVALGAALWNVRRKPIGAFAVLWFLLWLAPTNSLLPRLDPANDRQLYLAMIGPAWWLSVQLIRWAQTRRPLLAMLTIALVLGSLCAATIERNRIYETEVTFWEDTAARNPANARAANNLAMAYAMACRREDALREFDRAISLDPSDFRARINRKFLREGELPGVDEARCGNSVIPAGHPLSRV</sequence>
<feature type="transmembrane region" description="Helical" evidence="4">
    <location>
        <begin position="93"/>
        <end position="114"/>
    </location>
</feature>
<evidence type="ECO:0000256" key="2">
    <source>
        <dbReference type="ARBA" id="ARBA00022803"/>
    </source>
</evidence>
<reference evidence="5 6" key="1">
    <citation type="submission" date="2020-08" db="EMBL/GenBank/DDBJ databases">
        <title>Genomic Encyclopedia of Type Strains, Phase IV (KMG-IV): sequencing the most valuable type-strain genomes for metagenomic binning, comparative biology and taxonomic classification.</title>
        <authorList>
            <person name="Goeker M."/>
        </authorList>
    </citation>
    <scope>NUCLEOTIDE SEQUENCE [LARGE SCALE GENOMIC DNA]</scope>
    <source>
        <strain evidence="5 6">DSM 26723</strain>
    </source>
</reference>
<feature type="transmembrane region" description="Helical" evidence="4">
    <location>
        <begin position="126"/>
        <end position="145"/>
    </location>
</feature>
<dbReference type="InterPro" id="IPR019734">
    <property type="entry name" value="TPR_rpt"/>
</dbReference>
<dbReference type="InterPro" id="IPR011990">
    <property type="entry name" value="TPR-like_helical_dom_sf"/>
</dbReference>
<feature type="transmembrane region" description="Helical" evidence="4">
    <location>
        <begin position="357"/>
        <end position="375"/>
    </location>
</feature>
<evidence type="ECO:0000256" key="4">
    <source>
        <dbReference type="SAM" id="Phobius"/>
    </source>
</evidence>
<evidence type="ECO:0000256" key="1">
    <source>
        <dbReference type="ARBA" id="ARBA00022737"/>
    </source>
</evidence>
<evidence type="ECO:0000313" key="6">
    <source>
        <dbReference type="Proteomes" id="UP000588068"/>
    </source>
</evidence>
<feature type="transmembrane region" description="Helical" evidence="4">
    <location>
        <begin position="192"/>
        <end position="220"/>
    </location>
</feature>
<dbReference type="Gene3D" id="1.25.40.10">
    <property type="entry name" value="Tetratricopeptide repeat domain"/>
    <property type="match status" value="1"/>
</dbReference>
<dbReference type="PANTHER" id="PTHR44227">
    <property type="match status" value="1"/>
</dbReference>
<name>A0A841HW41_9GAMM</name>
<accession>A0A841HW41</accession>
<keyword evidence="4" id="KW-1133">Transmembrane helix</keyword>
<feature type="transmembrane region" description="Helical" evidence="4">
    <location>
        <begin position="381"/>
        <end position="399"/>
    </location>
</feature>
<feature type="transmembrane region" description="Helical" evidence="4">
    <location>
        <begin position="226"/>
        <end position="245"/>
    </location>
</feature>
<keyword evidence="6" id="KW-1185">Reference proteome</keyword>
<keyword evidence="4" id="KW-0472">Membrane</keyword>
<proteinExistence type="predicted"/>
<dbReference type="Proteomes" id="UP000588068">
    <property type="component" value="Unassembled WGS sequence"/>
</dbReference>
<protein>
    <submittedName>
        <fullName evidence="5">Tetratricopeptide (TPR) repeat protein</fullName>
    </submittedName>
</protein>
<dbReference type="RefSeq" id="WP_184335799.1">
    <property type="nucleotide sequence ID" value="NZ_JACHHZ010000007.1"/>
</dbReference>
<comment type="caution">
    <text evidence="5">The sequence shown here is derived from an EMBL/GenBank/DDBJ whole genome shotgun (WGS) entry which is preliminary data.</text>
</comment>
<dbReference type="PROSITE" id="PS50005">
    <property type="entry name" value="TPR"/>
    <property type="match status" value="1"/>
</dbReference>
<feature type="repeat" description="TPR" evidence="3">
    <location>
        <begin position="423"/>
        <end position="456"/>
    </location>
</feature>
<dbReference type="InterPro" id="IPR052346">
    <property type="entry name" value="O-mannosyl-transferase_TMTC"/>
</dbReference>
<dbReference type="EMBL" id="JACHHZ010000007">
    <property type="protein sequence ID" value="MBB6096420.1"/>
    <property type="molecule type" value="Genomic_DNA"/>
</dbReference>
<evidence type="ECO:0000256" key="3">
    <source>
        <dbReference type="PROSITE-ProRule" id="PRU00339"/>
    </source>
</evidence>